<accession>A0A0S3SLD5</accession>
<sequence length="160" mass="16291">MSRKVIPHPSRRRFSDGLLLLTLVMSKERGVLLRHRHGGGLHDHFWGGGEAPNLSEIGASREGPQSGRGRGAHEGGAHGNSVVLGSVIVGAYALAEDEGRGSEELRLVVGGGGRRGERRGVGGAYGEGDGGEAGGRGACTGGGDDGRLGLAQEPLDGLAV</sequence>
<name>A0A0S3SLD5_PHAAN</name>
<feature type="region of interest" description="Disordered" evidence="1">
    <location>
        <begin position="112"/>
        <end position="160"/>
    </location>
</feature>
<evidence type="ECO:0000256" key="1">
    <source>
        <dbReference type="SAM" id="MobiDB-lite"/>
    </source>
</evidence>
<evidence type="ECO:0000313" key="2">
    <source>
        <dbReference type="EMBL" id="BAT93648.1"/>
    </source>
</evidence>
<evidence type="ECO:0000313" key="3">
    <source>
        <dbReference type="Proteomes" id="UP000291084"/>
    </source>
</evidence>
<dbReference type="AlphaFoldDB" id="A0A0S3SLD5"/>
<gene>
    <name evidence="2" type="primary">Vigan.08G016800</name>
    <name evidence="2" type="ORF">VIGAN_08016800</name>
</gene>
<organism evidence="2 3">
    <name type="scientific">Vigna angularis var. angularis</name>
    <dbReference type="NCBI Taxonomy" id="157739"/>
    <lineage>
        <taxon>Eukaryota</taxon>
        <taxon>Viridiplantae</taxon>
        <taxon>Streptophyta</taxon>
        <taxon>Embryophyta</taxon>
        <taxon>Tracheophyta</taxon>
        <taxon>Spermatophyta</taxon>
        <taxon>Magnoliopsida</taxon>
        <taxon>eudicotyledons</taxon>
        <taxon>Gunneridae</taxon>
        <taxon>Pentapetalae</taxon>
        <taxon>rosids</taxon>
        <taxon>fabids</taxon>
        <taxon>Fabales</taxon>
        <taxon>Fabaceae</taxon>
        <taxon>Papilionoideae</taxon>
        <taxon>50 kb inversion clade</taxon>
        <taxon>NPAAA clade</taxon>
        <taxon>indigoferoid/millettioid clade</taxon>
        <taxon>Phaseoleae</taxon>
        <taxon>Vigna</taxon>
    </lineage>
</organism>
<feature type="compositionally biased region" description="Gly residues" evidence="1">
    <location>
        <begin position="121"/>
        <end position="143"/>
    </location>
</feature>
<keyword evidence="3" id="KW-1185">Reference proteome</keyword>
<protein>
    <submittedName>
        <fullName evidence="2">Uncharacterized protein</fullName>
    </submittedName>
</protein>
<proteinExistence type="predicted"/>
<dbReference type="Proteomes" id="UP000291084">
    <property type="component" value="Chromosome 8"/>
</dbReference>
<reference evidence="2 3" key="1">
    <citation type="journal article" date="2015" name="Sci. Rep.">
        <title>The power of single molecule real-time sequencing technology in the de novo assembly of a eukaryotic genome.</title>
        <authorList>
            <person name="Sakai H."/>
            <person name="Naito K."/>
            <person name="Ogiso-Tanaka E."/>
            <person name="Takahashi Y."/>
            <person name="Iseki K."/>
            <person name="Muto C."/>
            <person name="Satou K."/>
            <person name="Teruya K."/>
            <person name="Shiroma A."/>
            <person name="Shimoji M."/>
            <person name="Hirano T."/>
            <person name="Itoh T."/>
            <person name="Kaga A."/>
            <person name="Tomooka N."/>
        </authorList>
    </citation>
    <scope>NUCLEOTIDE SEQUENCE [LARGE SCALE GENOMIC DNA]</scope>
    <source>
        <strain evidence="3">cv. Shumari</strain>
    </source>
</reference>
<feature type="region of interest" description="Disordered" evidence="1">
    <location>
        <begin position="52"/>
        <end position="78"/>
    </location>
</feature>
<dbReference type="EMBL" id="AP015041">
    <property type="protein sequence ID" value="BAT93648.1"/>
    <property type="molecule type" value="Genomic_DNA"/>
</dbReference>